<dbReference type="HOGENOM" id="CLU_2034206_0_0_10"/>
<evidence type="ECO:0000313" key="2">
    <source>
        <dbReference type="Proteomes" id="UP000001635"/>
    </source>
</evidence>
<dbReference type="OrthoDB" id="9788881at2"/>
<gene>
    <name evidence="1" type="ordered locus">Cycma_1589</name>
</gene>
<dbReference type="GO" id="GO:0004803">
    <property type="term" value="F:transposase activity"/>
    <property type="evidence" value="ECO:0007669"/>
    <property type="project" value="InterPro"/>
</dbReference>
<proteinExistence type="predicted"/>
<organism evidence="1 2">
    <name type="scientific">Cyclobacterium marinum (strain ATCC 25205 / DSM 745 / LMG 13164 / NCIMB 1802)</name>
    <name type="common">Flectobacillus marinus</name>
    <dbReference type="NCBI Taxonomy" id="880070"/>
    <lineage>
        <taxon>Bacteria</taxon>
        <taxon>Pseudomonadati</taxon>
        <taxon>Bacteroidota</taxon>
        <taxon>Cytophagia</taxon>
        <taxon>Cytophagales</taxon>
        <taxon>Cyclobacteriaceae</taxon>
        <taxon>Cyclobacterium</taxon>
    </lineage>
</organism>
<dbReference type="AlphaFoldDB" id="G0J4W5"/>
<reference evidence="2" key="1">
    <citation type="submission" date="2011-07" db="EMBL/GenBank/DDBJ databases">
        <title>The complete genome of Cyclobacterium marinum DSM 745.</title>
        <authorList>
            <person name="Lucas S."/>
            <person name="Han J."/>
            <person name="Lapidus A."/>
            <person name="Bruce D."/>
            <person name="Goodwin L."/>
            <person name="Pitluck S."/>
            <person name="Peters L."/>
            <person name="Kyrpides N."/>
            <person name="Mavromatis K."/>
            <person name="Ivanova N."/>
            <person name="Ovchinnikova G."/>
            <person name="Chertkov O."/>
            <person name="Detter J.C."/>
            <person name="Tapia R."/>
            <person name="Han C."/>
            <person name="Land M."/>
            <person name="Hauser L."/>
            <person name="Markowitz V."/>
            <person name="Cheng J.-F."/>
            <person name="Hugenholtz P."/>
            <person name="Woyke T."/>
            <person name="Wu D."/>
            <person name="Tindall B."/>
            <person name="Schuetze A."/>
            <person name="Brambilla E."/>
            <person name="Klenk H.-P."/>
            <person name="Eisen J.A."/>
        </authorList>
    </citation>
    <scope>NUCLEOTIDE SEQUENCE [LARGE SCALE GENOMIC DNA]</scope>
    <source>
        <strain evidence="2">ATCC 25205 / DSM 745 / LMG 13164 / NCIMB 1802</strain>
    </source>
</reference>
<accession>G0J4W5</accession>
<dbReference type="GO" id="GO:0003677">
    <property type="term" value="F:DNA binding"/>
    <property type="evidence" value="ECO:0007669"/>
    <property type="project" value="InterPro"/>
</dbReference>
<dbReference type="InterPro" id="IPR036515">
    <property type="entry name" value="Transposase_17_sf"/>
</dbReference>
<name>G0J4W5_CYCMS</name>
<evidence type="ECO:0008006" key="3">
    <source>
        <dbReference type="Google" id="ProtNLM"/>
    </source>
</evidence>
<dbReference type="STRING" id="880070.Cycma_1589"/>
<dbReference type="KEGG" id="cmr:Cycma_1589"/>
<dbReference type="Proteomes" id="UP000001635">
    <property type="component" value="Chromosome"/>
</dbReference>
<protein>
    <recommendedName>
        <fullName evidence="3">Transposase IS200-like domain-containing protein</fullName>
    </recommendedName>
</protein>
<evidence type="ECO:0000313" key="1">
    <source>
        <dbReference type="EMBL" id="AEL25345.1"/>
    </source>
</evidence>
<dbReference type="RefSeq" id="WP_014019640.1">
    <property type="nucleotide sequence ID" value="NC_015914.1"/>
</dbReference>
<dbReference type="Gene3D" id="3.30.70.1290">
    <property type="entry name" value="Transposase IS200-like"/>
    <property type="match status" value="1"/>
</dbReference>
<sequence>MKGLVKFEPSSYYHVINHTVGSENLFRCLCYCLMPNHIHFLIRTIDEEAPLKHPKFKDDFHKLVMQELSNLLNAYTKAYNKKYERRGALWIDFTKRFQHVIDCLLHISGSNNFPPPSLAQQ</sequence>
<dbReference type="eggNOG" id="COG1943">
    <property type="taxonomic scope" value="Bacteria"/>
</dbReference>
<dbReference type="GO" id="GO:0006313">
    <property type="term" value="P:DNA transposition"/>
    <property type="evidence" value="ECO:0007669"/>
    <property type="project" value="InterPro"/>
</dbReference>
<keyword evidence="2" id="KW-1185">Reference proteome</keyword>
<dbReference type="EMBL" id="CP002955">
    <property type="protein sequence ID" value="AEL25345.1"/>
    <property type="molecule type" value="Genomic_DNA"/>
</dbReference>
<dbReference type="SUPFAM" id="SSF143422">
    <property type="entry name" value="Transposase IS200-like"/>
    <property type="match status" value="1"/>
</dbReference>